<gene>
    <name evidence="1" type="ORF">SAMN06296378_2889</name>
</gene>
<organism evidence="1 2">
    <name type="scientific">Salinibacterium xinjiangense</name>
    <dbReference type="NCBI Taxonomy" id="386302"/>
    <lineage>
        <taxon>Bacteria</taxon>
        <taxon>Bacillati</taxon>
        <taxon>Actinomycetota</taxon>
        <taxon>Actinomycetes</taxon>
        <taxon>Micrococcales</taxon>
        <taxon>Microbacteriaceae</taxon>
        <taxon>Salinibacterium</taxon>
    </lineage>
</organism>
<proteinExistence type="predicted"/>
<evidence type="ECO:0000313" key="1">
    <source>
        <dbReference type="EMBL" id="SOE73923.1"/>
    </source>
</evidence>
<dbReference type="AlphaFoldDB" id="A0A2C9A3H2"/>
<dbReference type="RefSeq" id="WP_097061933.1">
    <property type="nucleotide sequence ID" value="NZ_BMLC01000001.1"/>
</dbReference>
<protein>
    <submittedName>
        <fullName evidence="1">Lysophospholipase L1</fullName>
    </submittedName>
</protein>
<accession>A0A2C9A3H2</accession>
<name>A0A2C9A3H2_9MICO</name>
<dbReference type="OrthoDB" id="9151676at2"/>
<dbReference type="InterPro" id="IPR036514">
    <property type="entry name" value="SGNH_hydro_sf"/>
</dbReference>
<dbReference type="Gene3D" id="3.40.50.1110">
    <property type="entry name" value="SGNH hydrolase"/>
    <property type="match status" value="1"/>
</dbReference>
<dbReference type="SUPFAM" id="SSF52266">
    <property type="entry name" value="SGNH hydrolase"/>
    <property type="match status" value="1"/>
</dbReference>
<keyword evidence="2" id="KW-1185">Reference proteome</keyword>
<evidence type="ECO:0000313" key="2">
    <source>
        <dbReference type="Proteomes" id="UP000219440"/>
    </source>
</evidence>
<dbReference type="Proteomes" id="UP000219440">
    <property type="component" value="Unassembled WGS sequence"/>
</dbReference>
<dbReference type="EMBL" id="OCST01000006">
    <property type="protein sequence ID" value="SOE73923.1"/>
    <property type="molecule type" value="Genomic_DNA"/>
</dbReference>
<sequence>MTDLLRQAVVRPLALHWLSNSHLSWRSLTSPESSGSVSVPGPDPDRILLVGGGISVGWGMSSHDDALGGYLARSISTATGRGITIDVVTDDILSGSAELPFGVTRILRTADAVVITPGDVDAILFLPGAIYRRRLENALDQMTGRGPANMRIFIVATPPLDTVTALPRVFRPWAARLGAALNDKARQLCRERPNTIFVPFSPSGIAGREGTGRTYSAWAELIAPSIARQLNSCADRSIR</sequence>
<reference evidence="1 2" key="1">
    <citation type="submission" date="2017-09" db="EMBL/GenBank/DDBJ databases">
        <authorList>
            <person name="Ehlers B."/>
            <person name="Leendertz F.H."/>
        </authorList>
    </citation>
    <scope>NUCLEOTIDE SEQUENCE [LARGE SCALE GENOMIC DNA]</scope>
    <source>
        <strain evidence="1 2">CGMCC 1.05381</strain>
    </source>
</reference>